<dbReference type="PANTHER" id="PTHR37185">
    <property type="entry name" value="MEMBRANE PROTEIN"/>
    <property type="match status" value="1"/>
</dbReference>
<keyword evidence="1" id="KW-0472">Membrane</keyword>
<evidence type="ECO:0000313" key="3">
    <source>
        <dbReference type="Proteomes" id="UP000015105"/>
    </source>
</evidence>
<accession>A0A453NE96</accession>
<dbReference type="EnsemblPlants" id="AET6Gv20349400.13">
    <property type="protein sequence ID" value="AET6Gv20349400.13"/>
    <property type="gene ID" value="AET6Gv20349400"/>
</dbReference>
<reference evidence="2" key="4">
    <citation type="submission" date="2019-03" db="UniProtKB">
        <authorList>
            <consortium name="EnsemblPlants"/>
        </authorList>
    </citation>
    <scope>IDENTIFICATION</scope>
</reference>
<evidence type="ECO:0000313" key="2">
    <source>
        <dbReference type="EnsemblPlants" id="AET6Gv20349400.13"/>
    </source>
</evidence>
<sequence length="52" mass="5886">MDAIYVIFGTLVLLNSGFFVFILHIIYTIFLTKLGIKPSLRLPRWLGKATSS</sequence>
<dbReference type="Proteomes" id="UP000015105">
    <property type="component" value="Chromosome 6D"/>
</dbReference>
<reference evidence="3" key="2">
    <citation type="journal article" date="2017" name="Nat. Plants">
        <title>The Aegilops tauschii genome reveals multiple impacts of transposons.</title>
        <authorList>
            <person name="Zhao G."/>
            <person name="Zou C."/>
            <person name="Li K."/>
            <person name="Wang K."/>
            <person name="Li T."/>
            <person name="Gao L."/>
            <person name="Zhang X."/>
            <person name="Wang H."/>
            <person name="Yang Z."/>
            <person name="Liu X."/>
            <person name="Jiang W."/>
            <person name="Mao L."/>
            <person name="Kong X."/>
            <person name="Jiao Y."/>
            <person name="Jia J."/>
        </authorList>
    </citation>
    <scope>NUCLEOTIDE SEQUENCE [LARGE SCALE GENOMIC DNA]</scope>
    <source>
        <strain evidence="3">cv. AL8/78</strain>
    </source>
</reference>
<protein>
    <submittedName>
        <fullName evidence="2">Uncharacterized protein</fullName>
    </submittedName>
</protein>
<reference evidence="2" key="3">
    <citation type="journal article" date="2017" name="Nature">
        <title>Genome sequence of the progenitor of the wheat D genome Aegilops tauschii.</title>
        <authorList>
            <person name="Luo M.C."/>
            <person name="Gu Y.Q."/>
            <person name="Puiu D."/>
            <person name="Wang H."/>
            <person name="Twardziok S.O."/>
            <person name="Deal K.R."/>
            <person name="Huo N."/>
            <person name="Zhu T."/>
            <person name="Wang L."/>
            <person name="Wang Y."/>
            <person name="McGuire P.E."/>
            <person name="Liu S."/>
            <person name="Long H."/>
            <person name="Ramasamy R.K."/>
            <person name="Rodriguez J.C."/>
            <person name="Van S.L."/>
            <person name="Yuan L."/>
            <person name="Wang Z."/>
            <person name="Xia Z."/>
            <person name="Xiao L."/>
            <person name="Anderson O.D."/>
            <person name="Ouyang S."/>
            <person name="Liang Y."/>
            <person name="Zimin A.V."/>
            <person name="Pertea G."/>
            <person name="Qi P."/>
            <person name="Bennetzen J.L."/>
            <person name="Dai X."/>
            <person name="Dawson M.W."/>
            <person name="Muller H.G."/>
            <person name="Kugler K."/>
            <person name="Rivarola-Duarte L."/>
            <person name="Spannagl M."/>
            <person name="Mayer K.F.X."/>
            <person name="Lu F.H."/>
            <person name="Bevan M.W."/>
            <person name="Leroy P."/>
            <person name="Li P."/>
            <person name="You F.M."/>
            <person name="Sun Q."/>
            <person name="Liu Z."/>
            <person name="Lyons E."/>
            <person name="Wicker T."/>
            <person name="Salzberg S.L."/>
            <person name="Devos K.M."/>
            <person name="Dvorak J."/>
        </authorList>
    </citation>
    <scope>NUCLEOTIDE SEQUENCE [LARGE SCALE GENOMIC DNA]</scope>
    <source>
        <strain evidence="2">cv. AL8/78</strain>
    </source>
</reference>
<dbReference type="PANTHER" id="PTHR37185:SF4">
    <property type="entry name" value="DUF2232 DOMAIN-CONTAINING PROTEIN"/>
    <property type="match status" value="1"/>
</dbReference>
<name>A0A453NE96_AEGTS</name>
<evidence type="ECO:0000256" key="1">
    <source>
        <dbReference type="SAM" id="Phobius"/>
    </source>
</evidence>
<reference evidence="2" key="5">
    <citation type="journal article" date="2021" name="G3 (Bethesda)">
        <title>Aegilops tauschii genome assembly Aet v5.0 features greater sequence contiguity and improved annotation.</title>
        <authorList>
            <person name="Wang L."/>
            <person name="Zhu T."/>
            <person name="Rodriguez J.C."/>
            <person name="Deal K.R."/>
            <person name="Dubcovsky J."/>
            <person name="McGuire P.E."/>
            <person name="Lux T."/>
            <person name="Spannagl M."/>
            <person name="Mayer K.F.X."/>
            <person name="Baldrich P."/>
            <person name="Meyers B.C."/>
            <person name="Huo N."/>
            <person name="Gu Y.Q."/>
            <person name="Zhou H."/>
            <person name="Devos K.M."/>
            <person name="Bennetzen J.L."/>
            <person name="Unver T."/>
            <person name="Budak H."/>
            <person name="Gulick P.J."/>
            <person name="Galiba G."/>
            <person name="Kalapos B."/>
            <person name="Nelson D.R."/>
            <person name="Li P."/>
            <person name="You F.M."/>
            <person name="Luo M.C."/>
            <person name="Dvorak J."/>
        </authorList>
    </citation>
    <scope>NUCLEOTIDE SEQUENCE [LARGE SCALE GENOMIC DNA]</scope>
    <source>
        <strain evidence="2">cv. AL8/78</strain>
    </source>
</reference>
<reference evidence="3" key="1">
    <citation type="journal article" date="2014" name="Science">
        <title>Ancient hybridizations among the ancestral genomes of bread wheat.</title>
        <authorList>
            <consortium name="International Wheat Genome Sequencing Consortium,"/>
            <person name="Marcussen T."/>
            <person name="Sandve S.R."/>
            <person name="Heier L."/>
            <person name="Spannagl M."/>
            <person name="Pfeifer M."/>
            <person name="Jakobsen K.S."/>
            <person name="Wulff B.B."/>
            <person name="Steuernagel B."/>
            <person name="Mayer K.F."/>
            <person name="Olsen O.A."/>
        </authorList>
    </citation>
    <scope>NUCLEOTIDE SEQUENCE [LARGE SCALE GENOMIC DNA]</scope>
    <source>
        <strain evidence="3">cv. AL8/78</strain>
    </source>
</reference>
<proteinExistence type="predicted"/>
<feature type="transmembrane region" description="Helical" evidence="1">
    <location>
        <begin position="6"/>
        <end position="31"/>
    </location>
</feature>
<keyword evidence="1" id="KW-1133">Transmembrane helix</keyword>
<organism evidence="2 3">
    <name type="scientific">Aegilops tauschii subsp. strangulata</name>
    <name type="common">Goatgrass</name>
    <dbReference type="NCBI Taxonomy" id="200361"/>
    <lineage>
        <taxon>Eukaryota</taxon>
        <taxon>Viridiplantae</taxon>
        <taxon>Streptophyta</taxon>
        <taxon>Embryophyta</taxon>
        <taxon>Tracheophyta</taxon>
        <taxon>Spermatophyta</taxon>
        <taxon>Magnoliopsida</taxon>
        <taxon>Liliopsida</taxon>
        <taxon>Poales</taxon>
        <taxon>Poaceae</taxon>
        <taxon>BOP clade</taxon>
        <taxon>Pooideae</taxon>
        <taxon>Triticodae</taxon>
        <taxon>Triticeae</taxon>
        <taxon>Triticinae</taxon>
        <taxon>Aegilops</taxon>
    </lineage>
</organism>
<dbReference type="Gramene" id="AET6Gv20349400.13">
    <property type="protein sequence ID" value="AET6Gv20349400.13"/>
    <property type="gene ID" value="AET6Gv20349400"/>
</dbReference>
<dbReference type="AlphaFoldDB" id="A0A453NE96"/>
<keyword evidence="1" id="KW-0812">Transmembrane</keyword>
<keyword evidence="3" id="KW-1185">Reference proteome</keyword>